<organism evidence="2 3">
    <name type="scientific">Sphingobium fuliginis ATCC 27551</name>
    <dbReference type="NCBI Taxonomy" id="1208342"/>
    <lineage>
        <taxon>Bacteria</taxon>
        <taxon>Pseudomonadati</taxon>
        <taxon>Pseudomonadota</taxon>
        <taxon>Alphaproteobacteria</taxon>
        <taxon>Sphingomonadales</taxon>
        <taxon>Sphingomonadaceae</taxon>
        <taxon>Sphingobium</taxon>
    </lineage>
</organism>
<reference evidence="2 3" key="1">
    <citation type="submission" date="2019-06" db="EMBL/GenBank/DDBJ databases">
        <title>Genome organization and adaptive potential of archetypical organophosphate degarding Sphingobium fuliginis ATCC 27551.</title>
        <authorList>
            <person name="Sarwar A."/>
            <person name="Parthasarathy S."/>
            <person name="Singh C."/>
            <person name="Siddavattam D."/>
        </authorList>
    </citation>
    <scope>NUCLEOTIDE SEQUENCE [LARGE SCALE GENOMIC DNA]</scope>
    <source>
        <strain evidence="2 3">ATCC 27551</strain>
    </source>
</reference>
<evidence type="ECO:0000256" key="1">
    <source>
        <dbReference type="SAM" id="MobiDB-lite"/>
    </source>
</evidence>
<dbReference type="Proteomes" id="UP000311469">
    <property type="component" value="Chromosome cSF1"/>
</dbReference>
<proteinExistence type="predicted"/>
<dbReference type="RefSeq" id="WP_140041666.1">
    <property type="nucleotide sequence ID" value="NZ_CP041016.1"/>
</dbReference>
<dbReference type="KEGG" id="sufl:FIL70_03650"/>
<gene>
    <name evidence="2" type="ORF">FIL70_03650</name>
</gene>
<name>A0A5B8CBB9_SPHSA</name>
<sequence>MSYKTDLYGGRSLRALRANAPAHDRGHPMFHPAKGKGAERPPSSFQQSPQPCRTITGLKRHCREYGRAAAIEARWAAILLWLQHDASRSPSLANPLKVCRVSVGLAREADRWRFSFPNKSGQPFATPALHSLSPECRREARRVADETFTAWQRAGAPYLTADNLNIIQSYVWDCILSGAAISSTTHLQSKDKN</sequence>
<dbReference type="EMBL" id="CP041016">
    <property type="protein sequence ID" value="QDC36473.1"/>
    <property type="molecule type" value="Genomic_DNA"/>
</dbReference>
<evidence type="ECO:0000313" key="3">
    <source>
        <dbReference type="Proteomes" id="UP000311469"/>
    </source>
</evidence>
<protein>
    <submittedName>
        <fullName evidence="2">Uncharacterized protein</fullName>
    </submittedName>
</protein>
<feature type="region of interest" description="Disordered" evidence="1">
    <location>
        <begin position="18"/>
        <end position="51"/>
    </location>
</feature>
<feature type="compositionally biased region" description="Low complexity" evidence="1">
    <location>
        <begin position="41"/>
        <end position="51"/>
    </location>
</feature>
<dbReference type="AlphaFoldDB" id="A0A5B8CBB9"/>
<evidence type="ECO:0000313" key="2">
    <source>
        <dbReference type="EMBL" id="QDC36473.1"/>
    </source>
</evidence>
<accession>A0A5B8CBB9</accession>